<gene>
    <name evidence="1" type="ORF">IC620_14570</name>
</gene>
<dbReference type="RefSeq" id="WP_191141088.1">
    <property type="nucleotide sequence ID" value="NZ_JACXAG020000013.1"/>
</dbReference>
<dbReference type="Pfam" id="PF09932">
    <property type="entry name" value="DUF2164"/>
    <property type="match status" value="1"/>
</dbReference>
<evidence type="ECO:0000313" key="1">
    <source>
        <dbReference type="EMBL" id="MBD1373569.1"/>
    </source>
</evidence>
<organism evidence="1 2">
    <name type="scientific">Polycladospora coralii</name>
    <dbReference type="NCBI Taxonomy" id="2771432"/>
    <lineage>
        <taxon>Bacteria</taxon>
        <taxon>Bacillati</taxon>
        <taxon>Bacillota</taxon>
        <taxon>Bacilli</taxon>
        <taxon>Bacillales</taxon>
        <taxon>Thermoactinomycetaceae</taxon>
        <taxon>Polycladospora</taxon>
    </lineage>
</organism>
<dbReference type="Proteomes" id="UP000661691">
    <property type="component" value="Unassembled WGS sequence"/>
</dbReference>
<sequence>MKMKKEEREIIIRNIQSYFLEEHDVEFGNIAADGILQFLFAEIGPHIHNEAIAEARKLIGERMLSIEDELYVLEKPIQFERK</sequence>
<dbReference type="EMBL" id="JACXAH010000029">
    <property type="protein sequence ID" value="MBD1373569.1"/>
    <property type="molecule type" value="Genomic_DNA"/>
</dbReference>
<reference evidence="1" key="1">
    <citation type="submission" date="2020-09" db="EMBL/GenBank/DDBJ databases">
        <title>A novel bacterium of genus Hazenella, isolated from South China Sea.</title>
        <authorList>
            <person name="Huang H."/>
            <person name="Mo K."/>
            <person name="Hu Y."/>
        </authorList>
    </citation>
    <scope>NUCLEOTIDE SEQUENCE</scope>
    <source>
        <strain evidence="1">IB182357</strain>
    </source>
</reference>
<keyword evidence="2" id="KW-1185">Reference proteome</keyword>
<protein>
    <submittedName>
        <fullName evidence="1">DUF2164 domain-containing protein</fullName>
    </submittedName>
</protein>
<accession>A0A926NHC4</accession>
<dbReference type="AlphaFoldDB" id="A0A926NHC4"/>
<comment type="caution">
    <text evidence="1">The sequence shown here is derived from an EMBL/GenBank/DDBJ whole genome shotgun (WGS) entry which is preliminary data.</text>
</comment>
<evidence type="ECO:0000313" key="2">
    <source>
        <dbReference type="Proteomes" id="UP000661691"/>
    </source>
</evidence>
<dbReference type="InterPro" id="IPR018680">
    <property type="entry name" value="DUF2164"/>
</dbReference>
<name>A0A926NHC4_9BACL</name>
<proteinExistence type="predicted"/>